<dbReference type="SUPFAM" id="SSF101960">
    <property type="entry name" value="Stabilizer of iron transporter SufD"/>
    <property type="match status" value="1"/>
</dbReference>
<dbReference type="NCBIfam" id="TIGR01981">
    <property type="entry name" value="sufD"/>
    <property type="match status" value="1"/>
</dbReference>
<name>A0ABY6BD75_9GAMM</name>
<dbReference type="RefSeq" id="WP_261694144.1">
    <property type="nucleotide sequence ID" value="NZ_CP104694.1"/>
</dbReference>
<feature type="domain" description="SUF system FeS cluster assembly SufBD core" evidence="2">
    <location>
        <begin position="172"/>
        <end position="402"/>
    </location>
</feature>
<organism evidence="4 5">
    <name type="scientific">Tahibacter amnicola</name>
    <dbReference type="NCBI Taxonomy" id="2976241"/>
    <lineage>
        <taxon>Bacteria</taxon>
        <taxon>Pseudomonadati</taxon>
        <taxon>Pseudomonadota</taxon>
        <taxon>Gammaproteobacteria</taxon>
        <taxon>Lysobacterales</taxon>
        <taxon>Rhodanobacteraceae</taxon>
        <taxon>Tahibacter</taxon>
    </lineage>
</organism>
<sequence length="437" mass="46948">MSVPLLEGFRDSFERLPPALAGDDRLLAARRAQLDAALSGGLPGARAERWRYMPMRALERRRFESVDAPATVDAALLPDLPGPRLVFVNGHFDAALSRLENLPEGVTLQPLSTLLAGGEPRAFAHLQRTFEAADETFARLNAALATEGGVIRVASGVQCSEPVQLVLVGTANAADRATHLRHLVELGDGARLQLVEYRTGVAAHTGFINDLVQIHLQRGAALEHIRVQAEDSGASVLCRSDAVLAGETDYRRTDLELGAALSRHELNVALQGRGAAFQSHGVLLADGRRHVETRLEIDHVAPETRCDLFWRGMGADRGRGVFHGGILIRAGADGTSAHLSNKNLLLSANAEINTQPVLEIHADEVQASHGATVGQLDERALFYLRSRGLDEAQARAMLTMAFCRVALGAVKTVGLREHLDALLNRRVPGATEQGAAA</sequence>
<dbReference type="Pfam" id="PF01458">
    <property type="entry name" value="SUFBD_core"/>
    <property type="match status" value="1"/>
</dbReference>
<dbReference type="InterPro" id="IPR000825">
    <property type="entry name" value="SUF_FeS_clus_asmbl_SufBD_core"/>
</dbReference>
<dbReference type="InterPro" id="IPR045595">
    <property type="entry name" value="SufBD_N"/>
</dbReference>
<dbReference type="InterPro" id="IPR055346">
    <property type="entry name" value="Fe-S_cluster_assembly_SufBD"/>
</dbReference>
<feature type="domain" description="SUF system FeS cluster assembly SufBD N-terminal" evidence="3">
    <location>
        <begin position="28"/>
        <end position="165"/>
    </location>
</feature>
<keyword evidence="5" id="KW-1185">Reference proteome</keyword>
<dbReference type="PANTHER" id="PTHR43575:SF1">
    <property type="entry name" value="PROTEIN ABCI7, CHLOROPLASTIC"/>
    <property type="match status" value="1"/>
</dbReference>
<dbReference type="EMBL" id="CP104694">
    <property type="protein sequence ID" value="UXI67168.1"/>
    <property type="molecule type" value="Genomic_DNA"/>
</dbReference>
<evidence type="ECO:0000259" key="2">
    <source>
        <dbReference type="Pfam" id="PF01458"/>
    </source>
</evidence>
<accession>A0ABY6BD75</accession>
<proteinExistence type="inferred from homology"/>
<dbReference type="PANTHER" id="PTHR43575">
    <property type="entry name" value="PROTEIN ABCI7, CHLOROPLASTIC"/>
    <property type="match status" value="1"/>
</dbReference>
<evidence type="ECO:0000313" key="5">
    <source>
        <dbReference type="Proteomes" id="UP001064632"/>
    </source>
</evidence>
<dbReference type="Proteomes" id="UP001064632">
    <property type="component" value="Chromosome"/>
</dbReference>
<gene>
    <name evidence="4" type="primary">sufD</name>
    <name evidence="4" type="ORF">N4264_20860</name>
</gene>
<dbReference type="InterPro" id="IPR037284">
    <property type="entry name" value="SUF_FeS_clus_asmbl_SufBD_sf"/>
</dbReference>
<comment type="similarity">
    <text evidence="1">Belongs to the iron-sulfur cluster assembly SufBD family.</text>
</comment>
<protein>
    <submittedName>
        <fullName evidence="4">Fe-S cluster assembly protein SufD</fullName>
    </submittedName>
</protein>
<dbReference type="Pfam" id="PF19295">
    <property type="entry name" value="SufBD_N"/>
    <property type="match status" value="1"/>
</dbReference>
<reference evidence="4" key="1">
    <citation type="submission" date="2022-09" db="EMBL/GenBank/DDBJ databases">
        <title>Tahibacter sp. nov., isolated from a fresh water.</title>
        <authorList>
            <person name="Baek J.H."/>
            <person name="Lee J.K."/>
            <person name="Kim J.M."/>
            <person name="Jeon C.O."/>
        </authorList>
    </citation>
    <scope>NUCLEOTIDE SEQUENCE</scope>
    <source>
        <strain evidence="4">W38</strain>
    </source>
</reference>
<evidence type="ECO:0000259" key="3">
    <source>
        <dbReference type="Pfam" id="PF19295"/>
    </source>
</evidence>
<evidence type="ECO:0000313" key="4">
    <source>
        <dbReference type="EMBL" id="UXI67168.1"/>
    </source>
</evidence>
<dbReference type="InterPro" id="IPR011542">
    <property type="entry name" value="SUF_FeS_clus_asmbl_SufD"/>
</dbReference>
<evidence type="ECO:0000256" key="1">
    <source>
        <dbReference type="ARBA" id="ARBA00043967"/>
    </source>
</evidence>